<dbReference type="STRING" id="933944.AN215_07455"/>
<dbReference type="AlphaFoldDB" id="A0A1E7JMV8"/>
<accession>A0A1E7JMV8</accession>
<dbReference type="InterPro" id="IPR001387">
    <property type="entry name" value="Cro/C1-type_HTH"/>
</dbReference>
<keyword evidence="2" id="KW-0238">DNA-binding</keyword>
<sequence length="279" mass="31529">MAHSAGRSWVSEPDTSDSLKSFGAVVKVFRERAGFTQHALAEEVQYSHPMISSIEQGRRLPPPDFVEKAEEALNAFGVLRAAAQHVGRQPGLATWFREWARLEKEAVNLCTYECRLVPGLLQTETYARAVFDNSLPPLEDSQLESQVTARAERQRLLDELPNSAFSFIIEEAVLMRRLGGVAVTREQLEHLLERGRLRNVEIQIVPATAQEHACLHGPVRLLETPYHRWLGYSEGQENGRLISDQKEVSVLQMRYAKMRSQALSHSESMSLLQRMRGAL</sequence>
<dbReference type="InterPro" id="IPR043917">
    <property type="entry name" value="DUF5753"/>
</dbReference>
<dbReference type="Proteomes" id="UP000176087">
    <property type="component" value="Unassembled WGS sequence"/>
</dbReference>
<gene>
    <name evidence="2" type="ORF">AN215_07455</name>
</gene>
<dbReference type="SUPFAM" id="SSF47413">
    <property type="entry name" value="lambda repressor-like DNA-binding domains"/>
    <property type="match status" value="1"/>
</dbReference>
<evidence type="ECO:0000259" key="1">
    <source>
        <dbReference type="PROSITE" id="PS50943"/>
    </source>
</evidence>
<protein>
    <submittedName>
        <fullName evidence="2">DNA-binding protein</fullName>
    </submittedName>
</protein>
<dbReference type="Pfam" id="PF13560">
    <property type="entry name" value="HTH_31"/>
    <property type="match status" value="1"/>
</dbReference>
<dbReference type="Pfam" id="PF19054">
    <property type="entry name" value="DUF5753"/>
    <property type="match status" value="1"/>
</dbReference>
<comment type="caution">
    <text evidence="2">The sequence shown here is derived from an EMBL/GenBank/DDBJ whole genome shotgun (WGS) entry which is preliminary data.</text>
</comment>
<dbReference type="CDD" id="cd00093">
    <property type="entry name" value="HTH_XRE"/>
    <property type="match status" value="1"/>
</dbReference>
<dbReference type="InterPro" id="IPR010982">
    <property type="entry name" value="Lambda_DNA-bd_dom_sf"/>
</dbReference>
<reference evidence="2 3" key="1">
    <citation type="journal article" date="2016" name="Front. Microbiol.">
        <title>Comparative Genomics Analysis of Streptomyces Species Reveals Their Adaptation to the Marine Environment and Their Diversity at the Genomic Level.</title>
        <authorList>
            <person name="Tian X."/>
            <person name="Zhang Z."/>
            <person name="Yang T."/>
            <person name="Chen M."/>
            <person name="Li J."/>
            <person name="Chen F."/>
            <person name="Yang J."/>
            <person name="Li W."/>
            <person name="Zhang B."/>
            <person name="Zhang Z."/>
            <person name="Wu J."/>
            <person name="Zhang C."/>
            <person name="Long L."/>
            <person name="Xiao J."/>
        </authorList>
    </citation>
    <scope>NUCLEOTIDE SEQUENCE [LARGE SCALE GENOMIC DNA]</scope>
    <source>
        <strain evidence="2 3">SCSIO 10390</strain>
    </source>
</reference>
<dbReference type="Gene3D" id="1.10.260.40">
    <property type="entry name" value="lambda repressor-like DNA-binding domains"/>
    <property type="match status" value="1"/>
</dbReference>
<feature type="domain" description="HTH cro/C1-type" evidence="1">
    <location>
        <begin position="26"/>
        <end position="79"/>
    </location>
</feature>
<dbReference type="GO" id="GO:0003677">
    <property type="term" value="F:DNA binding"/>
    <property type="evidence" value="ECO:0007669"/>
    <property type="project" value="UniProtKB-KW"/>
</dbReference>
<dbReference type="PROSITE" id="PS50943">
    <property type="entry name" value="HTH_CROC1"/>
    <property type="match status" value="1"/>
</dbReference>
<name>A0A1E7JMV8_9ACTN</name>
<dbReference type="EMBL" id="LJGT01000038">
    <property type="protein sequence ID" value="OEU89583.1"/>
    <property type="molecule type" value="Genomic_DNA"/>
</dbReference>
<dbReference type="PATRIC" id="fig|933944.5.peg.861"/>
<dbReference type="RefSeq" id="WP_070013378.1">
    <property type="nucleotide sequence ID" value="NZ_LJGS01000044.1"/>
</dbReference>
<organism evidence="2 3">
    <name type="scientific">Streptomyces abyssalis</name>
    <dbReference type="NCBI Taxonomy" id="933944"/>
    <lineage>
        <taxon>Bacteria</taxon>
        <taxon>Bacillati</taxon>
        <taxon>Actinomycetota</taxon>
        <taxon>Actinomycetes</taxon>
        <taxon>Kitasatosporales</taxon>
        <taxon>Streptomycetaceae</taxon>
        <taxon>Streptomyces</taxon>
    </lineage>
</organism>
<dbReference type="SMART" id="SM00530">
    <property type="entry name" value="HTH_XRE"/>
    <property type="match status" value="1"/>
</dbReference>
<evidence type="ECO:0000313" key="2">
    <source>
        <dbReference type="EMBL" id="OEU89583.1"/>
    </source>
</evidence>
<evidence type="ECO:0000313" key="3">
    <source>
        <dbReference type="Proteomes" id="UP000176087"/>
    </source>
</evidence>
<dbReference type="OrthoDB" id="4308543at2"/>
<keyword evidence="3" id="KW-1185">Reference proteome</keyword>
<proteinExistence type="predicted"/>